<comment type="caution">
    <text evidence="1">The sequence shown here is derived from an EMBL/GenBank/DDBJ whole genome shotgun (WGS) entry which is preliminary data.</text>
</comment>
<evidence type="ECO:0000313" key="1">
    <source>
        <dbReference type="EMBL" id="KAJ9584854.1"/>
    </source>
</evidence>
<name>A0AAD7ZQ57_DIPPU</name>
<accession>A0AAD7ZQ57</accession>
<reference evidence="1" key="1">
    <citation type="journal article" date="2023" name="IScience">
        <title>Live-bearing cockroach genome reveals convergent evolutionary mechanisms linked to viviparity in insects and beyond.</title>
        <authorList>
            <person name="Fouks B."/>
            <person name="Harrison M.C."/>
            <person name="Mikhailova A.A."/>
            <person name="Marchal E."/>
            <person name="English S."/>
            <person name="Carruthers M."/>
            <person name="Jennings E.C."/>
            <person name="Chiamaka E.L."/>
            <person name="Frigard R.A."/>
            <person name="Pippel M."/>
            <person name="Attardo G.M."/>
            <person name="Benoit J.B."/>
            <person name="Bornberg-Bauer E."/>
            <person name="Tobe S.S."/>
        </authorList>
    </citation>
    <scope>NUCLEOTIDE SEQUENCE</scope>
    <source>
        <strain evidence="1">Stay&amp;Tobe</strain>
    </source>
</reference>
<protein>
    <submittedName>
        <fullName evidence="1">Uncharacterized protein</fullName>
    </submittedName>
</protein>
<organism evidence="1 2">
    <name type="scientific">Diploptera punctata</name>
    <name type="common">Pacific beetle cockroach</name>
    <dbReference type="NCBI Taxonomy" id="6984"/>
    <lineage>
        <taxon>Eukaryota</taxon>
        <taxon>Metazoa</taxon>
        <taxon>Ecdysozoa</taxon>
        <taxon>Arthropoda</taxon>
        <taxon>Hexapoda</taxon>
        <taxon>Insecta</taxon>
        <taxon>Pterygota</taxon>
        <taxon>Neoptera</taxon>
        <taxon>Polyneoptera</taxon>
        <taxon>Dictyoptera</taxon>
        <taxon>Blattodea</taxon>
        <taxon>Blaberoidea</taxon>
        <taxon>Blaberidae</taxon>
        <taxon>Diplopterinae</taxon>
        <taxon>Diploptera</taxon>
    </lineage>
</organism>
<reference evidence="1" key="2">
    <citation type="submission" date="2023-05" db="EMBL/GenBank/DDBJ databases">
        <authorList>
            <person name="Fouks B."/>
        </authorList>
    </citation>
    <scope>NUCLEOTIDE SEQUENCE</scope>
    <source>
        <strain evidence="1">Stay&amp;Tobe</strain>
        <tissue evidence="1">Testes</tissue>
    </source>
</reference>
<gene>
    <name evidence="1" type="ORF">L9F63_020801</name>
</gene>
<feature type="non-terminal residue" evidence="1">
    <location>
        <position position="1"/>
    </location>
</feature>
<dbReference type="AlphaFoldDB" id="A0AAD7ZQ57"/>
<sequence length="101" mass="11673">NMDTERCGERRYALKTESWRSADERLARAMEIKGVESLTIVNSVCSTYIDMEAVQENAKLRIQNVAVTKKLCLPFGDKMFSSSKSIDFRCQIVRLQYRESK</sequence>
<proteinExistence type="predicted"/>
<dbReference type="Proteomes" id="UP001233999">
    <property type="component" value="Unassembled WGS sequence"/>
</dbReference>
<feature type="non-terminal residue" evidence="1">
    <location>
        <position position="101"/>
    </location>
</feature>
<evidence type="ECO:0000313" key="2">
    <source>
        <dbReference type="Proteomes" id="UP001233999"/>
    </source>
</evidence>
<dbReference type="EMBL" id="JASPKZ010007350">
    <property type="protein sequence ID" value="KAJ9584854.1"/>
    <property type="molecule type" value="Genomic_DNA"/>
</dbReference>
<keyword evidence="2" id="KW-1185">Reference proteome</keyword>